<comment type="caution">
    <text evidence="5">The sequence shown here is derived from an EMBL/GenBank/DDBJ whole genome shotgun (WGS) entry which is preliminary data.</text>
</comment>
<feature type="domain" description="Retrovirus-related Pol polyprotein from transposon TNT 1-94-like beta-barrel" evidence="4">
    <location>
        <begin position="212"/>
        <end position="292"/>
    </location>
</feature>
<feature type="domain" description="GAG-pre-integrase" evidence="3">
    <location>
        <begin position="318"/>
        <end position="381"/>
    </location>
</feature>
<dbReference type="InterPro" id="IPR054722">
    <property type="entry name" value="PolX-like_BBD"/>
</dbReference>
<keyword evidence="1" id="KW-0645">Protease</keyword>
<dbReference type="PANTHER" id="PTHR42648">
    <property type="entry name" value="TRANSPOSASE, PUTATIVE-RELATED"/>
    <property type="match status" value="1"/>
</dbReference>
<evidence type="ECO:0000259" key="3">
    <source>
        <dbReference type="Pfam" id="PF13976"/>
    </source>
</evidence>
<keyword evidence="1" id="KW-0378">Hydrolase</keyword>
<keyword evidence="6" id="KW-1185">Reference proteome</keyword>
<evidence type="ECO:0000259" key="4">
    <source>
        <dbReference type="Pfam" id="PF22936"/>
    </source>
</evidence>
<evidence type="ECO:0000256" key="2">
    <source>
        <dbReference type="SAM" id="MobiDB-lite"/>
    </source>
</evidence>
<dbReference type="Pfam" id="PF13976">
    <property type="entry name" value="gag_pre-integrs"/>
    <property type="match status" value="1"/>
</dbReference>
<sequence>MLSVDDMLNYLEHLIHVAHVPAHAGQEVPPEALAAHGIENYVFSTIRAGTSLNRNRVSRVQAGKGQSVSSYILKMKSYIDNLECLGYCVSLNLAVSLILVSLRKEYDSFVQNYNYDGTGETVNEFHAMLKHHEQTLPKKDAPALHAIGAGKVQKKNNKNKKPQLVARGNNQGKGKSKLAYAPKPKIPPPFKKENPQSITNAVIQAIGSETVYDTGCGTHISNTTQGLWGSRKLKPGPLSLYMGNGQHAAVEAIGYFHLCLLSGLVLILHNCYYAPSITRGIISVSCLYDDGFINHFEDNAISVFRNNLVYFCAVPRDGIYEIDFSNSNTNDSSMYAVSNKRAKLNLDSALLWHYRLGHINKKRIEKLQHDGLLNSTNSKSFEKTLLDMVRSMMSQTTLLKSFWDYAVESAARILNMVPTKKVEKTPYVVWHGQSLKMSYLRVWGCEALVLVARNAEFFKNILINQEASGSLKDIKIIQLKDTYPSVNTSSHHDEDEQEIDEPQSNIFPIRRSTKTRHALYQMCLYIDAEEHELGYLNETANYKASLLDPESDK</sequence>
<organism evidence="5 6">
    <name type="scientific">Tanacetum coccineum</name>
    <dbReference type="NCBI Taxonomy" id="301880"/>
    <lineage>
        <taxon>Eukaryota</taxon>
        <taxon>Viridiplantae</taxon>
        <taxon>Streptophyta</taxon>
        <taxon>Embryophyta</taxon>
        <taxon>Tracheophyta</taxon>
        <taxon>Spermatophyta</taxon>
        <taxon>Magnoliopsida</taxon>
        <taxon>eudicotyledons</taxon>
        <taxon>Gunneridae</taxon>
        <taxon>Pentapetalae</taxon>
        <taxon>asterids</taxon>
        <taxon>campanulids</taxon>
        <taxon>Asterales</taxon>
        <taxon>Asteraceae</taxon>
        <taxon>Asteroideae</taxon>
        <taxon>Anthemideae</taxon>
        <taxon>Anthemidinae</taxon>
        <taxon>Tanacetum</taxon>
    </lineage>
</organism>
<proteinExistence type="predicted"/>
<evidence type="ECO:0000313" key="5">
    <source>
        <dbReference type="EMBL" id="GJT90968.1"/>
    </source>
</evidence>
<dbReference type="InterPro" id="IPR039537">
    <property type="entry name" value="Retrotran_Ty1/copia-like"/>
</dbReference>
<accession>A0ABQ5HUX7</accession>
<protein>
    <submittedName>
        <fullName evidence="5">Zinc finger, CCHC-type containing protein</fullName>
    </submittedName>
</protein>
<dbReference type="InterPro" id="IPR025724">
    <property type="entry name" value="GAG-pre-integrase_dom"/>
</dbReference>
<gene>
    <name evidence="5" type="ORF">Tco_1079813</name>
</gene>
<reference evidence="5" key="1">
    <citation type="journal article" date="2022" name="Int. J. Mol. Sci.">
        <title>Draft Genome of Tanacetum Coccineum: Genomic Comparison of Closely Related Tanacetum-Family Plants.</title>
        <authorList>
            <person name="Yamashiro T."/>
            <person name="Shiraishi A."/>
            <person name="Nakayama K."/>
            <person name="Satake H."/>
        </authorList>
    </citation>
    <scope>NUCLEOTIDE SEQUENCE</scope>
</reference>
<dbReference type="Pfam" id="PF22936">
    <property type="entry name" value="Pol_BBD"/>
    <property type="match status" value="1"/>
</dbReference>
<dbReference type="EMBL" id="BQNB010019974">
    <property type="protein sequence ID" value="GJT90968.1"/>
    <property type="molecule type" value="Genomic_DNA"/>
</dbReference>
<evidence type="ECO:0000256" key="1">
    <source>
        <dbReference type="ARBA" id="ARBA00022670"/>
    </source>
</evidence>
<dbReference type="Proteomes" id="UP001151760">
    <property type="component" value="Unassembled WGS sequence"/>
</dbReference>
<evidence type="ECO:0000313" key="6">
    <source>
        <dbReference type="Proteomes" id="UP001151760"/>
    </source>
</evidence>
<feature type="region of interest" description="Disordered" evidence="2">
    <location>
        <begin position="153"/>
        <end position="194"/>
    </location>
</feature>
<dbReference type="PANTHER" id="PTHR42648:SF27">
    <property type="entry name" value="RNA-DIRECTED DNA POLYMERASE"/>
    <property type="match status" value="1"/>
</dbReference>
<name>A0ABQ5HUX7_9ASTR</name>
<reference evidence="5" key="2">
    <citation type="submission" date="2022-01" db="EMBL/GenBank/DDBJ databases">
        <authorList>
            <person name="Yamashiro T."/>
            <person name="Shiraishi A."/>
            <person name="Satake H."/>
            <person name="Nakayama K."/>
        </authorList>
    </citation>
    <scope>NUCLEOTIDE SEQUENCE</scope>
</reference>